<dbReference type="EMBL" id="JAAMPC010000002">
    <property type="protein sequence ID" value="KAG2328704.1"/>
    <property type="molecule type" value="Genomic_DNA"/>
</dbReference>
<feature type="compositionally biased region" description="Polar residues" evidence="1">
    <location>
        <begin position="20"/>
        <end position="29"/>
    </location>
</feature>
<gene>
    <name evidence="2" type="ORF">Bca52824_011432</name>
</gene>
<keyword evidence="3" id="KW-1185">Reference proteome</keyword>
<accession>A0A8X8B8H5</accession>
<feature type="region of interest" description="Disordered" evidence="1">
    <location>
        <begin position="1"/>
        <end position="37"/>
    </location>
</feature>
<dbReference type="OrthoDB" id="10371734at2759"/>
<evidence type="ECO:0000313" key="2">
    <source>
        <dbReference type="EMBL" id="KAG2328704.1"/>
    </source>
</evidence>
<proteinExistence type="predicted"/>
<sequence length="167" mass="18629">MSPRNRLSREEKGKAVAIPSSPTEDTTARGSPLDDFSLIHRDAMRDTVNLDMSQRLLVADAHRLLREGGSVSDDGSDTDRSSSAASRSNRKSDEDSSSSVGSRSVGEESDDSDSYVPSQQELWKRHRRVRFDQIDCRPTVYHPGGIFEELPALPAELLRDPWMEGQR</sequence>
<organism evidence="2 3">
    <name type="scientific">Brassica carinata</name>
    <name type="common">Ethiopian mustard</name>
    <name type="synonym">Abyssinian cabbage</name>
    <dbReference type="NCBI Taxonomy" id="52824"/>
    <lineage>
        <taxon>Eukaryota</taxon>
        <taxon>Viridiplantae</taxon>
        <taxon>Streptophyta</taxon>
        <taxon>Embryophyta</taxon>
        <taxon>Tracheophyta</taxon>
        <taxon>Spermatophyta</taxon>
        <taxon>Magnoliopsida</taxon>
        <taxon>eudicotyledons</taxon>
        <taxon>Gunneridae</taxon>
        <taxon>Pentapetalae</taxon>
        <taxon>rosids</taxon>
        <taxon>malvids</taxon>
        <taxon>Brassicales</taxon>
        <taxon>Brassicaceae</taxon>
        <taxon>Brassiceae</taxon>
        <taxon>Brassica</taxon>
    </lineage>
</organism>
<name>A0A8X8B8H5_BRACI</name>
<feature type="region of interest" description="Disordered" evidence="1">
    <location>
        <begin position="67"/>
        <end position="119"/>
    </location>
</feature>
<dbReference type="Proteomes" id="UP000886595">
    <property type="component" value="Unassembled WGS sequence"/>
</dbReference>
<dbReference type="AlphaFoldDB" id="A0A8X8B8H5"/>
<evidence type="ECO:0000256" key="1">
    <source>
        <dbReference type="SAM" id="MobiDB-lite"/>
    </source>
</evidence>
<reference evidence="2 3" key="1">
    <citation type="submission" date="2020-02" db="EMBL/GenBank/DDBJ databases">
        <authorList>
            <person name="Ma Q."/>
            <person name="Huang Y."/>
            <person name="Song X."/>
            <person name="Pei D."/>
        </authorList>
    </citation>
    <scope>NUCLEOTIDE SEQUENCE [LARGE SCALE GENOMIC DNA]</scope>
    <source>
        <strain evidence="2">Sxm20200214</strain>
        <tissue evidence="2">Leaf</tissue>
    </source>
</reference>
<protein>
    <submittedName>
        <fullName evidence="2">Uncharacterized protein</fullName>
    </submittedName>
</protein>
<comment type="caution">
    <text evidence="2">The sequence shown here is derived from an EMBL/GenBank/DDBJ whole genome shotgun (WGS) entry which is preliminary data.</text>
</comment>
<evidence type="ECO:0000313" key="3">
    <source>
        <dbReference type="Proteomes" id="UP000886595"/>
    </source>
</evidence>